<dbReference type="Proteomes" id="UP001147746">
    <property type="component" value="Unassembled WGS sequence"/>
</dbReference>
<evidence type="ECO:0000313" key="3">
    <source>
        <dbReference type="Proteomes" id="UP001147746"/>
    </source>
</evidence>
<accession>A0A9W9H2J6</accession>
<dbReference type="InterPro" id="IPR016040">
    <property type="entry name" value="NAD(P)-bd_dom"/>
</dbReference>
<name>A0A9W9H2J6_9EURO</name>
<dbReference type="SUPFAM" id="SSF51735">
    <property type="entry name" value="NAD(P)-binding Rossmann-fold domains"/>
    <property type="match status" value="1"/>
</dbReference>
<evidence type="ECO:0000259" key="1">
    <source>
        <dbReference type="Pfam" id="PF13460"/>
    </source>
</evidence>
<reference evidence="2" key="2">
    <citation type="journal article" date="2023" name="IMA Fungus">
        <title>Comparative genomic study of the Penicillium genus elucidates a diverse pangenome and 15 lateral gene transfer events.</title>
        <authorList>
            <person name="Petersen C."/>
            <person name="Sorensen T."/>
            <person name="Nielsen M.R."/>
            <person name="Sondergaard T.E."/>
            <person name="Sorensen J.L."/>
            <person name="Fitzpatrick D.A."/>
            <person name="Frisvad J.C."/>
            <person name="Nielsen K.L."/>
        </authorList>
    </citation>
    <scope>NUCLEOTIDE SEQUENCE</scope>
    <source>
        <strain evidence="2">IBT 21472</strain>
    </source>
</reference>
<comment type="caution">
    <text evidence="2">The sequence shown here is derived from an EMBL/GenBank/DDBJ whole genome shotgun (WGS) entry which is preliminary data.</text>
</comment>
<keyword evidence="3" id="KW-1185">Reference proteome</keyword>
<dbReference type="PANTHER" id="PTHR43162:SF1">
    <property type="entry name" value="PRESTALK A DIFFERENTIATION PROTEIN A"/>
    <property type="match status" value="1"/>
</dbReference>
<feature type="domain" description="NAD(P)-binding" evidence="1">
    <location>
        <begin position="11"/>
        <end position="120"/>
    </location>
</feature>
<dbReference type="EMBL" id="JAPZBO010000009">
    <property type="protein sequence ID" value="KAJ5303212.1"/>
    <property type="molecule type" value="Genomic_DNA"/>
</dbReference>
<evidence type="ECO:0000313" key="2">
    <source>
        <dbReference type="EMBL" id="KAJ5303212.1"/>
    </source>
</evidence>
<gene>
    <name evidence="2" type="ORF">N7476_010011</name>
</gene>
<reference evidence="2" key="1">
    <citation type="submission" date="2022-12" db="EMBL/GenBank/DDBJ databases">
        <authorList>
            <person name="Petersen C."/>
        </authorList>
    </citation>
    <scope>NUCLEOTIDE SEQUENCE</scope>
    <source>
        <strain evidence="2">IBT 21472</strain>
    </source>
</reference>
<proteinExistence type="predicted"/>
<dbReference type="Pfam" id="PF13460">
    <property type="entry name" value="NAD_binding_10"/>
    <property type="match status" value="1"/>
</dbReference>
<protein>
    <recommendedName>
        <fullName evidence="1">NAD(P)-binding domain-containing protein</fullName>
    </recommendedName>
</protein>
<dbReference type="InterPro" id="IPR036291">
    <property type="entry name" value="NAD(P)-bd_dom_sf"/>
</dbReference>
<organism evidence="2 3">
    <name type="scientific">Penicillium atrosanguineum</name>
    <dbReference type="NCBI Taxonomy" id="1132637"/>
    <lineage>
        <taxon>Eukaryota</taxon>
        <taxon>Fungi</taxon>
        <taxon>Dikarya</taxon>
        <taxon>Ascomycota</taxon>
        <taxon>Pezizomycotina</taxon>
        <taxon>Eurotiomycetes</taxon>
        <taxon>Eurotiomycetidae</taxon>
        <taxon>Eurotiales</taxon>
        <taxon>Aspergillaceae</taxon>
        <taxon>Penicillium</taxon>
    </lineage>
</organism>
<sequence length="300" mass="32565">MASLRKVIVFGATGSVGSAAALKAFQEGAKVTLAMRDPSKPIPRLDGISVEKVQADLTQPDTVFNAARQSDAKTAFIYAVWGTTDGMRSTLEALKKGGVESVVFLSSFAVKGDPHAIKPADIIAYVHAQIEIALADVFGDQRSSLRPAYFSSNVFQYKDEILQGEVALPNPDVEFDWISPEDIGEVAGSILAHGLQENVIPLVGPERLSLKDGLSLVGDTLGKEIKTPVVGKEQAIKDMQRNGNPEGIATWFVETVTSPKSFIWDAPTWEAGRDNIQKYTHKAPTMFRQWLDDNKGFFAA</sequence>
<dbReference type="AlphaFoldDB" id="A0A9W9H2J6"/>
<dbReference type="OrthoDB" id="419598at2759"/>
<dbReference type="PANTHER" id="PTHR43162">
    <property type="match status" value="1"/>
</dbReference>
<dbReference type="Gene3D" id="3.40.50.720">
    <property type="entry name" value="NAD(P)-binding Rossmann-like Domain"/>
    <property type="match status" value="1"/>
</dbReference>
<dbReference type="InterPro" id="IPR051604">
    <property type="entry name" value="Ergot_Alk_Oxidoreductase"/>
</dbReference>